<feature type="transmembrane region" description="Helical" evidence="8">
    <location>
        <begin position="288"/>
        <end position="306"/>
    </location>
</feature>
<dbReference type="NCBIfam" id="TIGR00771">
    <property type="entry name" value="DcuC"/>
    <property type="match status" value="1"/>
</dbReference>
<evidence type="ECO:0000256" key="6">
    <source>
        <dbReference type="ARBA" id="ARBA00022989"/>
    </source>
</evidence>
<feature type="transmembrane region" description="Helical" evidence="8">
    <location>
        <begin position="76"/>
        <end position="95"/>
    </location>
</feature>
<feature type="transmembrane region" description="Helical" evidence="8">
    <location>
        <begin position="204"/>
        <end position="225"/>
    </location>
</feature>
<feature type="transmembrane region" description="Helical" evidence="8">
    <location>
        <begin position="422"/>
        <end position="440"/>
    </location>
</feature>
<evidence type="ECO:0000256" key="2">
    <source>
        <dbReference type="ARBA" id="ARBA00005275"/>
    </source>
</evidence>
<evidence type="ECO:0000256" key="8">
    <source>
        <dbReference type="SAM" id="Phobius"/>
    </source>
</evidence>
<dbReference type="AlphaFoldDB" id="A0A099IC51"/>
<evidence type="ECO:0000256" key="7">
    <source>
        <dbReference type="ARBA" id="ARBA00023136"/>
    </source>
</evidence>
<organism evidence="9 10">
    <name type="scientific">Clostridium innocuum</name>
    <dbReference type="NCBI Taxonomy" id="1522"/>
    <lineage>
        <taxon>Bacteria</taxon>
        <taxon>Bacillati</taxon>
        <taxon>Bacillota</taxon>
        <taxon>Clostridia</taxon>
        <taxon>Eubacteriales</taxon>
        <taxon>Clostridiaceae</taxon>
        <taxon>Clostridium</taxon>
    </lineage>
</organism>
<dbReference type="Proteomes" id="UP000030008">
    <property type="component" value="Unassembled WGS sequence"/>
</dbReference>
<feature type="transmembrane region" description="Helical" evidence="8">
    <location>
        <begin position="257"/>
        <end position="276"/>
    </location>
</feature>
<dbReference type="InterPro" id="IPR004669">
    <property type="entry name" value="C4_dicarb_anaerob_car"/>
</dbReference>
<comment type="caution">
    <text evidence="9">The sequence shown here is derived from an EMBL/GenBank/DDBJ whole genome shotgun (WGS) entry which is preliminary data.</text>
</comment>
<reference evidence="9 10" key="1">
    <citation type="submission" date="2014-08" db="EMBL/GenBank/DDBJ databases">
        <title>Clostridium innocuum, an unnegligible vancomycin-resistant pathogen causing extra-intestinal infections.</title>
        <authorList>
            <person name="Feng Y."/>
            <person name="Chiu C.-H."/>
        </authorList>
    </citation>
    <scope>NUCLEOTIDE SEQUENCE [LARGE SCALE GENOMIC DNA]</scope>
    <source>
        <strain evidence="9 10">AN88</strain>
    </source>
</reference>
<feature type="transmembrane region" description="Helical" evidence="8">
    <location>
        <begin position="327"/>
        <end position="350"/>
    </location>
</feature>
<evidence type="ECO:0000313" key="10">
    <source>
        <dbReference type="Proteomes" id="UP000030008"/>
    </source>
</evidence>
<dbReference type="PANTHER" id="PTHR42002">
    <property type="entry name" value="ANAEROBIC C4-DICARBOXYLATE TRANSPORTER DCUC-RELATED"/>
    <property type="match status" value="1"/>
</dbReference>
<keyword evidence="3" id="KW-0813">Transport</keyword>
<dbReference type="NCBIfam" id="NF037994">
    <property type="entry name" value="DcuC_1"/>
    <property type="match status" value="1"/>
</dbReference>
<sequence>MNDIIMYGSALIAVIIVVIMLIKKMDIKITLFAMGIVLMYIAIAMGNPIAIKEFESTGLTVLDPLKAVIDQFKSTLPAAGFIILILGGYSAYMTSIGANEVTVHTLTKPIKKIKSVYILVPLVFLIGNVLSLVIPSASNLAIILLATLYPVLRQAGMSPLTAAAVIATTATVMPTPLGGDNVAVATELAKYPAFAGMSVTDYVIQYHAMISVPTLIVMAVVHFFWQKFMDKKNTGKLEDNVEVHEVKAVPEGGLYRFVYTLLPIFPILLLIVVYIIRSVTGSNVDISVEVASLLSFLIAIVCEIIRTKDSGKVLKQTEDFFKGMGSSMPIVALLVAASVFVLGLNSIGLIDALQTAMLGVQGSGMGFVLPLILMGLTILIVLLSGSGTALFYAMVPLMVPLAEAAGISAIAVSIPMGLCGNLMRAVSPVAAVVVIVAGTIKANPLDIVKRNSVPMIAGVVTMFVLSMIMFL</sequence>
<evidence type="ECO:0000256" key="4">
    <source>
        <dbReference type="ARBA" id="ARBA00022475"/>
    </source>
</evidence>
<accession>A0A099IC51</accession>
<protein>
    <submittedName>
        <fullName evidence="9">C4-dicarboxylate ABC transporter</fullName>
    </submittedName>
</protein>
<feature type="transmembrane region" description="Helical" evidence="8">
    <location>
        <begin position="362"/>
        <end position="383"/>
    </location>
</feature>
<feature type="transmembrane region" description="Helical" evidence="8">
    <location>
        <begin position="6"/>
        <end position="22"/>
    </location>
</feature>
<proteinExistence type="inferred from homology"/>
<evidence type="ECO:0000256" key="5">
    <source>
        <dbReference type="ARBA" id="ARBA00022692"/>
    </source>
</evidence>
<comment type="subcellular location">
    <subcellularLocation>
        <location evidence="1">Cell membrane</location>
        <topology evidence="1">Multi-pass membrane protein</topology>
    </subcellularLocation>
</comment>
<dbReference type="RefSeq" id="WP_044903725.1">
    <property type="nucleotide sequence ID" value="NZ_JQIF01000009.1"/>
</dbReference>
<feature type="transmembrane region" description="Helical" evidence="8">
    <location>
        <begin position="116"/>
        <end position="149"/>
    </location>
</feature>
<evidence type="ECO:0000256" key="1">
    <source>
        <dbReference type="ARBA" id="ARBA00004651"/>
    </source>
</evidence>
<keyword evidence="5 8" id="KW-0812">Transmembrane</keyword>
<feature type="transmembrane region" description="Helical" evidence="8">
    <location>
        <begin position="29"/>
        <end position="51"/>
    </location>
</feature>
<gene>
    <name evidence="9" type="ORF">CIAN88_02030</name>
</gene>
<keyword evidence="7 8" id="KW-0472">Membrane</keyword>
<dbReference type="InterPro" id="IPR018385">
    <property type="entry name" value="C4_dicarb_anaerob_car-like"/>
</dbReference>
<evidence type="ECO:0000313" key="9">
    <source>
        <dbReference type="EMBL" id="KGJ54747.1"/>
    </source>
</evidence>
<dbReference type="GO" id="GO:0015556">
    <property type="term" value="F:C4-dicarboxylate transmembrane transporter activity"/>
    <property type="evidence" value="ECO:0007669"/>
    <property type="project" value="InterPro"/>
</dbReference>
<feature type="transmembrane region" description="Helical" evidence="8">
    <location>
        <begin position="452"/>
        <end position="470"/>
    </location>
</feature>
<comment type="similarity">
    <text evidence="2">Belongs to the DcuC/DcuD transporter (TC 2.A.61) family.</text>
</comment>
<feature type="transmembrane region" description="Helical" evidence="8">
    <location>
        <begin position="390"/>
        <end position="416"/>
    </location>
</feature>
<name>A0A099IC51_CLOIN</name>
<dbReference type="GO" id="GO:0005886">
    <property type="term" value="C:plasma membrane"/>
    <property type="evidence" value="ECO:0007669"/>
    <property type="project" value="UniProtKB-SubCell"/>
</dbReference>
<keyword evidence="4" id="KW-1003">Cell membrane</keyword>
<dbReference type="EMBL" id="JQIF01000009">
    <property type="protein sequence ID" value="KGJ54747.1"/>
    <property type="molecule type" value="Genomic_DNA"/>
</dbReference>
<keyword evidence="6 8" id="KW-1133">Transmembrane helix</keyword>
<dbReference type="PANTHER" id="PTHR42002:SF2">
    <property type="entry name" value="ANAEROBIC C4-DICARBOXYLATE TRANSPORTER DCUC-RELATED"/>
    <property type="match status" value="1"/>
</dbReference>
<dbReference type="Pfam" id="PF03606">
    <property type="entry name" value="DcuC"/>
    <property type="match status" value="1"/>
</dbReference>
<evidence type="ECO:0000256" key="3">
    <source>
        <dbReference type="ARBA" id="ARBA00022448"/>
    </source>
</evidence>